<dbReference type="AlphaFoldDB" id="A0A2N5GMA4"/>
<evidence type="ECO:0000259" key="1">
    <source>
        <dbReference type="Pfam" id="PF01557"/>
    </source>
</evidence>
<dbReference type="InterPro" id="IPR011234">
    <property type="entry name" value="Fumarylacetoacetase-like_C"/>
</dbReference>
<evidence type="ECO:0000313" key="2">
    <source>
        <dbReference type="EMBL" id="PLR82989.1"/>
    </source>
</evidence>
<accession>A0A2N5GMA4</accession>
<keyword evidence="5" id="KW-1185">Reference proteome</keyword>
<dbReference type="GO" id="GO:0016787">
    <property type="term" value="F:hydrolase activity"/>
    <property type="evidence" value="ECO:0007669"/>
    <property type="project" value="UniProtKB-KW"/>
</dbReference>
<dbReference type="Proteomes" id="UP000234951">
    <property type="component" value="Unassembled WGS sequence"/>
</dbReference>
<dbReference type="EMBL" id="PGVD01000028">
    <property type="protein sequence ID" value="PLR97007.1"/>
    <property type="molecule type" value="Genomic_DNA"/>
</dbReference>
<dbReference type="PANTHER" id="PTHR43211:SF1">
    <property type="entry name" value="BLL6422 PROTEIN"/>
    <property type="match status" value="1"/>
</dbReference>
<reference evidence="3 5" key="2">
    <citation type="submission" date="2017-12" db="EMBL/GenBank/DDBJ databases">
        <title>Comparative Functional Genomics of Dry Heat Resistant strains isolated from the Viking Spacecraft.</title>
        <authorList>
            <person name="Seuylemezian A."/>
            <person name="Cooper K."/>
            <person name="Vaishampayan P."/>
        </authorList>
    </citation>
    <scope>NUCLEOTIDE SEQUENCE [LARGE SCALE GENOMIC DNA]</scope>
    <source>
        <strain evidence="3 5">ATCC 29669</strain>
    </source>
</reference>
<evidence type="ECO:0000313" key="3">
    <source>
        <dbReference type="EMBL" id="PLR97007.1"/>
    </source>
</evidence>
<dbReference type="Gene3D" id="3.90.850.10">
    <property type="entry name" value="Fumarylacetoacetase-like, C-terminal domain"/>
    <property type="match status" value="1"/>
</dbReference>
<feature type="domain" description="Fumarylacetoacetase-like C-terminal" evidence="1">
    <location>
        <begin position="115"/>
        <end position="327"/>
    </location>
</feature>
<proteinExistence type="predicted"/>
<comment type="caution">
    <text evidence="2">The sequence shown here is derived from an EMBL/GenBank/DDBJ whole genome shotgun (WGS) entry which is preliminary data.</text>
</comment>
<protein>
    <submittedName>
        <fullName evidence="2">Fumarylacetoacetate hydrolase domain-containing protein 2</fullName>
    </submittedName>
</protein>
<name>A0A2N5GMA4_9BACI</name>
<dbReference type="PANTHER" id="PTHR43211">
    <property type="entry name" value="FUMARYLACETOACETATE HYDROLASE"/>
    <property type="match status" value="1"/>
</dbReference>
<dbReference type="RefSeq" id="WP_101577404.1">
    <property type="nucleotide sequence ID" value="NZ_PGVA01000024.1"/>
</dbReference>
<organism evidence="2 4">
    <name type="scientific">Bacillus canaveralius</name>
    <dbReference type="NCBI Taxonomy" id="1403243"/>
    <lineage>
        <taxon>Bacteria</taxon>
        <taxon>Bacillati</taxon>
        <taxon>Bacillota</taxon>
        <taxon>Bacilli</taxon>
        <taxon>Bacillales</taxon>
        <taxon>Bacillaceae</taxon>
        <taxon>Bacillus</taxon>
    </lineage>
</organism>
<keyword evidence="2" id="KW-0378">Hydrolase</keyword>
<evidence type="ECO:0000313" key="5">
    <source>
        <dbReference type="Proteomes" id="UP000235114"/>
    </source>
</evidence>
<dbReference type="Pfam" id="PF01557">
    <property type="entry name" value="FAA_hydrolase"/>
    <property type="match status" value="1"/>
</dbReference>
<dbReference type="EMBL" id="PGVA01000024">
    <property type="protein sequence ID" value="PLR82989.1"/>
    <property type="molecule type" value="Genomic_DNA"/>
</dbReference>
<sequence length="331" mass="36266">MKLISYQVNTQDGPKVRIGAVQGSNAIDLSAAYRLELLARGLNSNAAERLASALLPGDMVAFIENGEAGLDAAQVAISAAVKKGYETGPNNETIIFPLEDAKLLSPITRPPMLRDFMAFETHLKNIYPKLGKEIPPEWYEMPAYYKGNPSSLSTHGDEIPMPSYAQELDFEFELAIIIGRGGKNIPREDALSHVFGYTIYNDFSARKIQSKEIAIGLGPSKGKDFTNGHTLGPWIVTADEIPDIYNMAMKAKVNNEVWCDDNSGSIYWKFEDLVAHASMGEYLQVGEVLGTGTIGWGSGAEREKFLYPGDEVELEVEGIGILKNRIVAENS</sequence>
<dbReference type="OrthoDB" id="9805307at2"/>
<reference evidence="2 4" key="1">
    <citation type="submission" date="2017-11" db="EMBL/GenBank/DDBJ databases">
        <title>Comparitive Functional Genomics of Dry Heat Resistant strains isolated from the Viking Spacecraft.</title>
        <authorList>
            <person name="Seuylemezian A."/>
            <person name="Cooper K."/>
            <person name="Vaishampayan P."/>
        </authorList>
    </citation>
    <scope>NUCLEOTIDE SEQUENCE [LARGE SCALE GENOMIC DNA]</scope>
    <source>
        <strain evidence="2 4">M4.6</strain>
    </source>
</reference>
<evidence type="ECO:0000313" key="4">
    <source>
        <dbReference type="Proteomes" id="UP000234951"/>
    </source>
</evidence>
<dbReference type="SUPFAM" id="SSF56529">
    <property type="entry name" value="FAH"/>
    <property type="match status" value="1"/>
</dbReference>
<dbReference type="Proteomes" id="UP000235114">
    <property type="component" value="Unassembled WGS sequence"/>
</dbReference>
<gene>
    <name evidence="2" type="ORF">CU635_10980</name>
    <name evidence="3" type="ORF">CVD25_10220</name>
</gene>
<dbReference type="InterPro" id="IPR036663">
    <property type="entry name" value="Fumarylacetoacetase_C_sf"/>
</dbReference>